<evidence type="ECO:0000256" key="3">
    <source>
        <dbReference type="PROSITE-ProRule" id="PRU00221"/>
    </source>
</evidence>
<evidence type="ECO:0008006" key="7">
    <source>
        <dbReference type="Google" id="ProtNLM"/>
    </source>
</evidence>
<evidence type="ECO:0000256" key="1">
    <source>
        <dbReference type="ARBA" id="ARBA00022574"/>
    </source>
</evidence>
<dbReference type="InterPro" id="IPR015943">
    <property type="entry name" value="WD40/YVTN_repeat-like_dom_sf"/>
</dbReference>
<sequence length="351" mass="36969">MPGVTARAPRGKAPRGKTELPPRWRLSAGDYVVAMSVTPDGSLCAIATGAGAVLGVDMETGAVRWRSEAHRSGALALQFSPSGALLATCGQDGNARLFDLAGALVAELPGGAAWVEHVAWAPDGELLATASGRTVRIWTKRGEPVVETEPLPSTIAALAWRADRAELAAACYGGVYLWSVGAGATSRHLAWQGSLVSMAWSPDGKVIACGSQDRSVHFWRLATGQDSEMRGYPAKPKALAWDAQSRLLATGGAPAVTLWDFSGKGPEGTRPIELEGHMDTCVQLAFSPRKGVLASGARDHGVLLWEPRRLAKPVRYAFLEAEVTALVWHPAHAGLLGADASGTVVCWQVVE</sequence>
<dbReference type="EMBL" id="JELX01000756">
    <property type="protein sequence ID" value="KYF61868.1"/>
    <property type="molecule type" value="Genomic_DNA"/>
</dbReference>
<dbReference type="InterPro" id="IPR011047">
    <property type="entry name" value="Quinoprotein_ADH-like_sf"/>
</dbReference>
<feature type="region of interest" description="Disordered" evidence="4">
    <location>
        <begin position="1"/>
        <end position="20"/>
    </location>
</feature>
<dbReference type="SUPFAM" id="SSF50998">
    <property type="entry name" value="Quinoprotein alcohol dehydrogenase-like"/>
    <property type="match status" value="1"/>
</dbReference>
<organism evidence="5 6">
    <name type="scientific">Sorangium cellulosum</name>
    <name type="common">Polyangium cellulosum</name>
    <dbReference type="NCBI Taxonomy" id="56"/>
    <lineage>
        <taxon>Bacteria</taxon>
        <taxon>Pseudomonadati</taxon>
        <taxon>Myxococcota</taxon>
        <taxon>Polyangia</taxon>
        <taxon>Polyangiales</taxon>
        <taxon>Polyangiaceae</taxon>
        <taxon>Sorangium</taxon>
    </lineage>
</organism>
<evidence type="ECO:0000256" key="2">
    <source>
        <dbReference type="ARBA" id="ARBA00022737"/>
    </source>
</evidence>
<comment type="caution">
    <text evidence="5">The sequence shown here is derived from an EMBL/GenBank/DDBJ whole genome shotgun (WGS) entry which is preliminary data.</text>
</comment>
<name>A0A150Q2Q2_SORCE</name>
<dbReference type="Gene3D" id="2.130.10.10">
    <property type="entry name" value="YVTN repeat-like/Quinoprotein amine dehydrogenase"/>
    <property type="match status" value="3"/>
</dbReference>
<dbReference type="AlphaFoldDB" id="A0A150Q2Q2"/>
<dbReference type="PANTHER" id="PTHR19848:SF8">
    <property type="entry name" value="F-BOX AND WD REPEAT DOMAIN CONTAINING 7"/>
    <property type="match status" value="1"/>
</dbReference>
<gene>
    <name evidence="5" type="ORF">BE04_32790</name>
</gene>
<keyword evidence="2" id="KW-0677">Repeat</keyword>
<dbReference type="SMART" id="SM00320">
    <property type="entry name" value="WD40"/>
    <property type="match status" value="7"/>
</dbReference>
<feature type="repeat" description="WD" evidence="3">
    <location>
        <begin position="67"/>
        <end position="100"/>
    </location>
</feature>
<reference evidence="5 6" key="1">
    <citation type="submission" date="2014-02" db="EMBL/GenBank/DDBJ databases">
        <title>The small core and large imbalanced accessory genome model reveals a collaborative survival strategy of Sorangium cellulosum strains in nature.</title>
        <authorList>
            <person name="Han K."/>
            <person name="Peng R."/>
            <person name="Blom J."/>
            <person name="Li Y.-Z."/>
        </authorList>
    </citation>
    <scope>NUCLEOTIDE SEQUENCE [LARGE SCALE GENOMIC DNA]</scope>
    <source>
        <strain evidence="5 6">So0157-18</strain>
    </source>
</reference>
<evidence type="ECO:0000313" key="6">
    <source>
        <dbReference type="Proteomes" id="UP000075604"/>
    </source>
</evidence>
<accession>A0A150Q2Q2</accession>
<dbReference type="Proteomes" id="UP000075604">
    <property type="component" value="Unassembled WGS sequence"/>
</dbReference>
<evidence type="ECO:0000256" key="4">
    <source>
        <dbReference type="SAM" id="MobiDB-lite"/>
    </source>
</evidence>
<keyword evidence="1 3" id="KW-0853">WD repeat</keyword>
<proteinExistence type="predicted"/>
<evidence type="ECO:0000313" key="5">
    <source>
        <dbReference type="EMBL" id="KYF61868.1"/>
    </source>
</evidence>
<dbReference type="PROSITE" id="PS50082">
    <property type="entry name" value="WD_REPEATS_2"/>
    <property type="match status" value="3"/>
</dbReference>
<dbReference type="PANTHER" id="PTHR19848">
    <property type="entry name" value="WD40 REPEAT PROTEIN"/>
    <property type="match status" value="1"/>
</dbReference>
<dbReference type="InterPro" id="IPR001680">
    <property type="entry name" value="WD40_rpt"/>
</dbReference>
<dbReference type="PROSITE" id="PS50294">
    <property type="entry name" value="WD_REPEATS_REGION"/>
    <property type="match status" value="3"/>
</dbReference>
<protein>
    <recommendedName>
        <fullName evidence="7">Anaphase-promoting complex subunit 4 WD40 domain-containing protein</fullName>
    </recommendedName>
</protein>
<feature type="repeat" description="WD" evidence="3">
    <location>
        <begin position="195"/>
        <end position="229"/>
    </location>
</feature>
<dbReference type="Pfam" id="PF00400">
    <property type="entry name" value="WD40"/>
    <property type="match status" value="4"/>
</dbReference>
<feature type="repeat" description="WD" evidence="3">
    <location>
        <begin position="274"/>
        <end position="306"/>
    </location>
</feature>